<name>A0A016SG88_9BILA</name>
<dbReference type="AlphaFoldDB" id="A0A016SG88"/>
<reference evidence="2" key="1">
    <citation type="journal article" date="2015" name="Nat. Genet.">
        <title>The genome and transcriptome of the zoonotic hookworm Ancylostoma ceylanicum identify infection-specific gene families.</title>
        <authorList>
            <person name="Schwarz E.M."/>
            <person name="Hu Y."/>
            <person name="Antoshechkin I."/>
            <person name="Miller M.M."/>
            <person name="Sternberg P.W."/>
            <person name="Aroian R.V."/>
        </authorList>
    </citation>
    <scope>NUCLEOTIDE SEQUENCE</scope>
    <source>
        <strain evidence="2">HY135</strain>
    </source>
</reference>
<evidence type="ECO:0000313" key="2">
    <source>
        <dbReference type="Proteomes" id="UP000024635"/>
    </source>
</evidence>
<organism evidence="1 2">
    <name type="scientific">Ancylostoma ceylanicum</name>
    <dbReference type="NCBI Taxonomy" id="53326"/>
    <lineage>
        <taxon>Eukaryota</taxon>
        <taxon>Metazoa</taxon>
        <taxon>Ecdysozoa</taxon>
        <taxon>Nematoda</taxon>
        <taxon>Chromadorea</taxon>
        <taxon>Rhabditida</taxon>
        <taxon>Rhabditina</taxon>
        <taxon>Rhabditomorpha</taxon>
        <taxon>Strongyloidea</taxon>
        <taxon>Ancylostomatidae</taxon>
        <taxon>Ancylostomatinae</taxon>
        <taxon>Ancylostoma</taxon>
    </lineage>
</organism>
<comment type="caution">
    <text evidence="1">The sequence shown here is derived from an EMBL/GenBank/DDBJ whole genome shotgun (WGS) entry which is preliminary data.</text>
</comment>
<gene>
    <name evidence="1" type="primary">Acey_s0233.g3118</name>
    <name evidence="1" type="ORF">Y032_0233g3118</name>
</gene>
<evidence type="ECO:0000313" key="1">
    <source>
        <dbReference type="EMBL" id="EYB89366.1"/>
    </source>
</evidence>
<proteinExistence type="predicted"/>
<protein>
    <submittedName>
        <fullName evidence="1">Uncharacterized protein</fullName>
    </submittedName>
</protein>
<keyword evidence="2" id="KW-1185">Reference proteome</keyword>
<accession>A0A016SG88</accession>
<dbReference type="EMBL" id="JARK01001569">
    <property type="protein sequence ID" value="EYB89366.1"/>
    <property type="molecule type" value="Genomic_DNA"/>
</dbReference>
<dbReference type="Proteomes" id="UP000024635">
    <property type="component" value="Unassembled WGS sequence"/>
</dbReference>
<sequence length="115" mass="12816">MSGETSPSPNNFYSRLTSTKSVNTAISSLIIPIGSRNPRGTLFAASSVMTRLVIRKEHLVTLKVSSKTRPRYPQPLNYFSLFLLAKETVHEKLLAPHGSYFADLCKSLVEKENCE</sequence>